<evidence type="ECO:0000313" key="6">
    <source>
        <dbReference type="Proteomes" id="UP000076078"/>
    </source>
</evidence>
<evidence type="ECO:0000256" key="3">
    <source>
        <dbReference type="SAM" id="Phobius"/>
    </source>
</evidence>
<accession>A0A151ZEW5</accession>
<reference evidence="5 6" key="1">
    <citation type="submission" date="2015-12" db="EMBL/GenBank/DDBJ databases">
        <title>Dictyostelia acquired genes for synthesis and detection of signals that induce cell-type specialization by lateral gene transfer from prokaryotes.</title>
        <authorList>
            <person name="Gloeckner G."/>
            <person name="Schaap P."/>
        </authorList>
    </citation>
    <scope>NUCLEOTIDE SEQUENCE [LARGE SCALE GENOMIC DNA]</scope>
    <source>
        <strain evidence="5 6">TK</strain>
    </source>
</reference>
<evidence type="ECO:0000256" key="2">
    <source>
        <dbReference type="ARBA" id="ARBA00023008"/>
    </source>
</evidence>
<dbReference type="OrthoDB" id="17910at2759"/>
<dbReference type="EMBL" id="LODT01000029">
    <property type="protein sequence ID" value="KYQ92459.1"/>
    <property type="molecule type" value="Genomic_DNA"/>
</dbReference>
<evidence type="ECO:0000256" key="1">
    <source>
        <dbReference type="ARBA" id="ARBA00022723"/>
    </source>
</evidence>
<protein>
    <recommendedName>
        <fullName evidence="4">Blue (type 1) copper domain-containing protein</fullName>
    </recommendedName>
</protein>
<evidence type="ECO:0000313" key="5">
    <source>
        <dbReference type="EMBL" id="KYQ92459.1"/>
    </source>
</evidence>
<feature type="transmembrane region" description="Helical" evidence="3">
    <location>
        <begin position="163"/>
        <end position="181"/>
    </location>
</feature>
<dbReference type="OMA" id="NDIEPHT"/>
<keyword evidence="3" id="KW-0472">Membrane</keyword>
<dbReference type="AlphaFoldDB" id="A0A151ZEW5"/>
<proteinExistence type="predicted"/>
<organism evidence="5 6">
    <name type="scientific">Tieghemostelium lacteum</name>
    <name type="common">Slime mold</name>
    <name type="synonym">Dictyostelium lacteum</name>
    <dbReference type="NCBI Taxonomy" id="361077"/>
    <lineage>
        <taxon>Eukaryota</taxon>
        <taxon>Amoebozoa</taxon>
        <taxon>Evosea</taxon>
        <taxon>Eumycetozoa</taxon>
        <taxon>Dictyostelia</taxon>
        <taxon>Dictyosteliales</taxon>
        <taxon>Raperosteliaceae</taxon>
        <taxon>Tieghemostelium</taxon>
    </lineage>
</organism>
<name>A0A151ZEW5_TIELA</name>
<keyword evidence="2" id="KW-0186">Copper</keyword>
<feature type="domain" description="Blue (type 1) copper" evidence="4">
    <location>
        <begin position="50"/>
        <end position="148"/>
    </location>
</feature>
<dbReference type="Gene3D" id="2.60.40.420">
    <property type="entry name" value="Cupredoxins - blue copper proteins"/>
    <property type="match status" value="1"/>
</dbReference>
<dbReference type="InterPro" id="IPR008972">
    <property type="entry name" value="Cupredoxin"/>
</dbReference>
<dbReference type="Pfam" id="PF00127">
    <property type="entry name" value="Copper-bind"/>
    <property type="match status" value="1"/>
</dbReference>
<keyword evidence="6" id="KW-1185">Reference proteome</keyword>
<evidence type="ECO:0000259" key="4">
    <source>
        <dbReference type="Pfam" id="PF00127"/>
    </source>
</evidence>
<dbReference type="SUPFAM" id="SSF49503">
    <property type="entry name" value="Cupredoxins"/>
    <property type="match status" value="1"/>
</dbReference>
<dbReference type="GO" id="GO:0009055">
    <property type="term" value="F:electron transfer activity"/>
    <property type="evidence" value="ECO:0007669"/>
    <property type="project" value="InterPro"/>
</dbReference>
<dbReference type="InParanoid" id="A0A151ZEW5"/>
<comment type="caution">
    <text evidence="5">The sequence shown here is derived from an EMBL/GenBank/DDBJ whole genome shotgun (WGS) entry which is preliminary data.</text>
</comment>
<dbReference type="InterPro" id="IPR000923">
    <property type="entry name" value="BlueCu_1"/>
</dbReference>
<keyword evidence="1" id="KW-0479">Metal-binding</keyword>
<keyword evidence="3" id="KW-1133">Transmembrane helix</keyword>
<feature type="transmembrane region" description="Helical" evidence="3">
    <location>
        <begin position="20"/>
        <end position="44"/>
    </location>
</feature>
<gene>
    <name evidence="5" type="ORF">DLAC_06442</name>
</gene>
<sequence length="182" mass="20874">MGIIRSTLNFQNGFKAKSIFIMMVLIKLIFGLSEVQCANIIVYYNNPIESHNVTVSVGDRVTWVTNDIEPHTITSHKYSMLNEYDNQENNDSNSQINNDYYSNILNSPAISSRSFVNSKQYSFTFTHEGVYQYHCKYNPKTMFGEVRVVSASNTENFNLNNQSTFSLVFACILGFLIFFIFS</sequence>
<dbReference type="FunCoup" id="A0A151ZEW5">
    <property type="interactions" value="127"/>
</dbReference>
<keyword evidence="3" id="KW-0812">Transmembrane</keyword>
<dbReference type="GO" id="GO:0005507">
    <property type="term" value="F:copper ion binding"/>
    <property type="evidence" value="ECO:0007669"/>
    <property type="project" value="InterPro"/>
</dbReference>
<dbReference type="Proteomes" id="UP000076078">
    <property type="component" value="Unassembled WGS sequence"/>
</dbReference>